<gene>
    <name evidence="1" type="ORF">GT664_20235</name>
</gene>
<dbReference type="EMBL" id="WWTN01000051">
    <property type="protein sequence ID" value="MZH58024.1"/>
    <property type="molecule type" value="Genomic_DNA"/>
</dbReference>
<dbReference type="InterPro" id="IPR026989">
    <property type="entry name" value="TnpV"/>
</dbReference>
<evidence type="ECO:0000313" key="1">
    <source>
        <dbReference type="EMBL" id="MZH58024.1"/>
    </source>
</evidence>
<comment type="caution">
    <text evidence="1">The sequence shown here is derived from an EMBL/GenBank/DDBJ whole genome shotgun (WGS) entry which is preliminary data.</text>
</comment>
<accession>A0AB36BC97</accession>
<protein>
    <submittedName>
        <fullName evidence="1">TnpV protein</fullName>
    </submittedName>
</protein>
<reference evidence="1" key="1">
    <citation type="journal article" date="2019" name="Nat. Med.">
        <title>A library of human gut bacterial isolates paired with longitudinal multiomics data enables mechanistic microbiome research.</title>
        <authorList>
            <person name="Poyet M."/>
            <person name="Groussin M."/>
            <person name="Gibbons S.M."/>
            <person name="Avila-Pacheco J."/>
            <person name="Jiang X."/>
            <person name="Kearney S.M."/>
            <person name="Perrotta A.R."/>
            <person name="Berdy B."/>
            <person name="Zhao S."/>
            <person name="Lieberman T.D."/>
            <person name="Swanson P.K."/>
            <person name="Smith M."/>
            <person name="Roesemann S."/>
            <person name="Alexander J.E."/>
            <person name="Rich S.A."/>
            <person name="Livny J."/>
            <person name="Vlamakis H."/>
            <person name="Clish C."/>
            <person name="Bullock K."/>
            <person name="Deik A."/>
            <person name="Scott J."/>
            <person name="Pierce K.A."/>
            <person name="Xavier R.J."/>
            <person name="Alm E.J."/>
        </authorList>
    </citation>
    <scope>NUCLEOTIDE SEQUENCE</scope>
    <source>
        <strain evidence="1">BIOML-A12</strain>
    </source>
</reference>
<proteinExistence type="predicted"/>
<dbReference type="Pfam" id="PF14198">
    <property type="entry name" value="TnpV"/>
    <property type="match status" value="1"/>
</dbReference>
<dbReference type="AlphaFoldDB" id="A0AB36BC97"/>
<evidence type="ECO:0000313" key="2">
    <source>
        <dbReference type="Proteomes" id="UP000604383"/>
    </source>
</evidence>
<organism evidence="1 2">
    <name type="scientific">Clostridium innocuum</name>
    <dbReference type="NCBI Taxonomy" id="1522"/>
    <lineage>
        <taxon>Bacteria</taxon>
        <taxon>Bacillati</taxon>
        <taxon>Bacillota</taxon>
        <taxon>Clostridia</taxon>
        <taxon>Eubacteriales</taxon>
        <taxon>Clostridiaceae</taxon>
        <taxon>Clostridium</taxon>
    </lineage>
</organism>
<sequence length="120" mass="14501">MNEELNVWYKNQGDYQLPCITTKEQNELHIGVWANRHRQYLKQHHRVRYYNLLASEKLYPYLSEIEEQAENMFQRIVKSLAEQGIITEKMKAKNPMEWVGKMNNIRNRATEIVNSEIIYR</sequence>
<dbReference type="RefSeq" id="WP_161129487.1">
    <property type="nucleotide sequence ID" value="NZ_JADNBI010000008.1"/>
</dbReference>
<name>A0AB36BC97_CLOIN</name>
<dbReference type="Proteomes" id="UP000604383">
    <property type="component" value="Unassembled WGS sequence"/>
</dbReference>